<evidence type="ECO:0000259" key="3">
    <source>
        <dbReference type="Pfam" id="PF14587"/>
    </source>
</evidence>
<dbReference type="RefSeq" id="WP_249305728.1">
    <property type="nucleotide sequence ID" value="NZ_JACRSW010000040.1"/>
</dbReference>
<dbReference type="EMBL" id="JACRSW010000040">
    <property type="protein sequence ID" value="MBC8558329.1"/>
    <property type="molecule type" value="Genomic_DNA"/>
</dbReference>
<dbReference type="InterPro" id="IPR039743">
    <property type="entry name" value="6GAL/EXGAL"/>
</dbReference>
<evidence type="ECO:0000256" key="1">
    <source>
        <dbReference type="SAM" id="MobiDB-lite"/>
    </source>
</evidence>
<feature type="domain" description="Endo-beta-1,6-galactanase-like" evidence="3">
    <location>
        <begin position="65"/>
        <end position="287"/>
    </location>
</feature>
<proteinExistence type="predicted"/>
<organism evidence="4 5">
    <name type="scientific">Jutongia hominis</name>
    <dbReference type="NCBI Taxonomy" id="2763664"/>
    <lineage>
        <taxon>Bacteria</taxon>
        <taxon>Bacillati</taxon>
        <taxon>Bacillota</taxon>
        <taxon>Clostridia</taxon>
        <taxon>Lachnospirales</taxon>
        <taxon>Lachnospiraceae</taxon>
        <taxon>Jutongia</taxon>
    </lineage>
</organism>
<dbReference type="Pfam" id="PF14587">
    <property type="entry name" value="Glyco_hydr_30_2"/>
    <property type="match status" value="1"/>
</dbReference>
<dbReference type="Gene3D" id="3.20.20.80">
    <property type="entry name" value="Glycosidases"/>
    <property type="match status" value="1"/>
</dbReference>
<comment type="caution">
    <text evidence="4">The sequence shown here is derived from an EMBL/GenBank/DDBJ whole genome shotgun (WGS) entry which is preliminary data.</text>
</comment>
<feature type="region of interest" description="Disordered" evidence="1">
    <location>
        <begin position="581"/>
        <end position="623"/>
    </location>
</feature>
<keyword evidence="5" id="KW-1185">Reference proteome</keyword>
<evidence type="ECO:0000313" key="5">
    <source>
        <dbReference type="Proteomes" id="UP000637513"/>
    </source>
</evidence>
<gene>
    <name evidence="4" type="ORF">H8700_11545</name>
</gene>
<reference evidence="4 5" key="1">
    <citation type="submission" date="2020-08" db="EMBL/GenBank/DDBJ databases">
        <title>Genome public.</title>
        <authorList>
            <person name="Liu C."/>
            <person name="Sun Q."/>
        </authorList>
    </citation>
    <scope>NUCLEOTIDE SEQUENCE [LARGE SCALE GENOMIC DNA]</scope>
    <source>
        <strain evidence="4 5">BX3</strain>
    </source>
</reference>
<evidence type="ECO:0000256" key="2">
    <source>
        <dbReference type="SAM" id="SignalP"/>
    </source>
</evidence>
<feature type="signal peptide" evidence="2">
    <location>
        <begin position="1"/>
        <end position="24"/>
    </location>
</feature>
<dbReference type="InterPro" id="IPR017853">
    <property type="entry name" value="GH"/>
</dbReference>
<dbReference type="PANTHER" id="PTHR42767">
    <property type="entry name" value="ENDO-BETA-1,6-GALACTANASE"/>
    <property type="match status" value="1"/>
</dbReference>
<dbReference type="PANTHER" id="PTHR42767:SF1">
    <property type="entry name" value="ENDO-BETA-1,6-GALACTANASE-LIKE DOMAIN-CONTAINING PROTEIN"/>
    <property type="match status" value="1"/>
</dbReference>
<dbReference type="Gene3D" id="2.60.40.1080">
    <property type="match status" value="1"/>
</dbReference>
<evidence type="ECO:0000313" key="4">
    <source>
        <dbReference type="EMBL" id="MBC8558329.1"/>
    </source>
</evidence>
<name>A0ABR7MWW9_9FIRM</name>
<keyword evidence="2" id="KW-0732">Signal</keyword>
<protein>
    <recommendedName>
        <fullName evidence="3">Endo-beta-1,6-galactanase-like domain-containing protein</fullName>
    </recommendedName>
</protein>
<sequence length="716" mass="77589">MSKTLFRKVIATTLIGSLTLSVLCNVHTTCNTNNGKVKAAENTVISVDPTNRSTFHDTNHNSYGEFQGFGTSLCWWANRVGYSEALSEQATDAFYDKEKGLGMTIGRYNIGGGDDPSHDHITRSDSKIPGYAVNPTKITTKEEGEQFDQYDLTAGYAWNYDWNADKNQLNVLMKAAKKAGENFLGEAFSNSPPYFMTNSGCSSGGVNSAENLRSDCHVAFAKYLTDVTKHLKEKGYSLSSLEPMNEPSGGWTALNSKQEGCKIEPDSISALLPVVKNAMLTNGLNDMVLAGCDYSSTTDTNAFFSKIDSTSQSMLDRMDIHCYTYNKSSAAYTRQAAQDLGVNLWMSEVDGSYSEGTNAQEMSAALGLSKNMTGQLNYLMPSAWVLWDAIDIHIDANNKYDADSKSAEEYKDLDKNGFWGIAVADHNQEKIVLTKKYYGMGQYSRYIKPGYTLLGSTSLSSKKLYSTAAFDATSGDTVIVVTNLNDEAQNTEIDLSAIDFSTVDTQKYTGSFAQSTMEVIRTSGDLANGENWADVTSETTDSSTTVSTWNPSAGKISTTLKANSITTYVIHCKKVEKAPVINTPAPSTTPSADIPAVSAKPTTSTDTPAVSAKPTTAPSAKAVKNPCKKIKSAKKNITIKKGSSKTLTFPVMNTVTSKKTTDKVTVTSSKKKIVTIKKTTNAAKKISVKVKARKKGKTIITVKAGKKRAKTIVKVK</sequence>
<feature type="chain" id="PRO_5046815936" description="Endo-beta-1,6-galactanase-like domain-containing protein" evidence="2">
    <location>
        <begin position="25"/>
        <end position="716"/>
    </location>
</feature>
<dbReference type="InterPro" id="IPR039514">
    <property type="entry name" value="6GAL-like"/>
</dbReference>
<feature type="compositionally biased region" description="Polar residues" evidence="1">
    <location>
        <begin position="600"/>
        <end position="618"/>
    </location>
</feature>
<dbReference type="SUPFAM" id="SSF51445">
    <property type="entry name" value="(Trans)glycosidases"/>
    <property type="match status" value="1"/>
</dbReference>
<dbReference type="Proteomes" id="UP000637513">
    <property type="component" value="Unassembled WGS sequence"/>
</dbReference>
<accession>A0ABR7MWW9</accession>